<sequence>MKNGTHIRSLLQPAAPKRFQAFASDQAGATAIIFGLASLVMVTAGAAAVDYTSLSRKRTELQRTADAAALAGARALALSAGWTNSQREQAAVLDAAGVVQGLASGAQKVITPSLTSRTVRVDVTSDQVLAFGGVLGRPTQVVAVTATATYADVSSACILALAVGQPTGIATSGASSLEAPKCTVWSNATSSTSVSFRGKSVVARRICAVGGASGSSPPSAQTGCQSYSDPFASLDISSISTTCQYPAQSVTGGATATFQPGVYCGSIRIAGTATFQPGIYVIKDGVFTIDGSANVSGSGVSFLLMGTSSLAWTGKGRIKLSPMTSGPLAGLVIASDPTGPSVTSELSGDGDLATLEIETTGSIYLPRQMLRIWGNGSTTLSGAQDKLVVRQIEVGGSAKLATRADDLAQMKAAESTLRLSH</sequence>
<reference evidence="3 4" key="1">
    <citation type="submission" date="2019-09" db="EMBL/GenBank/DDBJ databases">
        <title>Salinarimonas rosea gen. nov., sp. nov., a new member of the a-2 subgroup of the Proteobacteria.</title>
        <authorList>
            <person name="Liu J."/>
        </authorList>
    </citation>
    <scope>NUCLEOTIDE SEQUENCE [LARGE SCALE GENOMIC DNA]</scope>
    <source>
        <strain evidence="3 4">BN140002</strain>
    </source>
</reference>
<dbReference type="OrthoDB" id="7210116at2"/>
<evidence type="ECO:0000313" key="3">
    <source>
        <dbReference type="EMBL" id="KAA2241142.1"/>
    </source>
</evidence>
<proteinExistence type="predicted"/>
<accession>A0A5B2VSB8</accession>
<keyword evidence="1" id="KW-0812">Transmembrane</keyword>
<feature type="transmembrane region" description="Helical" evidence="1">
    <location>
        <begin position="27"/>
        <end position="49"/>
    </location>
</feature>
<evidence type="ECO:0000313" key="4">
    <source>
        <dbReference type="Proteomes" id="UP000323142"/>
    </source>
</evidence>
<dbReference type="RefSeq" id="WP_149815923.1">
    <property type="nucleotide sequence ID" value="NZ_VUOA01000009.1"/>
</dbReference>
<dbReference type="AlphaFoldDB" id="A0A5B2VSB8"/>
<evidence type="ECO:0000259" key="2">
    <source>
        <dbReference type="Pfam" id="PF13400"/>
    </source>
</evidence>
<evidence type="ECO:0000256" key="1">
    <source>
        <dbReference type="SAM" id="Phobius"/>
    </source>
</evidence>
<protein>
    <recommendedName>
        <fullName evidence="2">Putative Flp pilus-assembly TadG-like N-terminal domain-containing protein</fullName>
    </recommendedName>
</protein>
<reference evidence="3 4" key="2">
    <citation type="submission" date="2019-09" db="EMBL/GenBank/DDBJ databases">
        <authorList>
            <person name="Jin C."/>
        </authorList>
    </citation>
    <scope>NUCLEOTIDE SEQUENCE [LARGE SCALE GENOMIC DNA]</scope>
    <source>
        <strain evidence="3 4">BN140002</strain>
    </source>
</reference>
<gene>
    <name evidence="3" type="ORF">F0L46_04915</name>
</gene>
<dbReference type="InterPro" id="IPR028087">
    <property type="entry name" value="Tad_N"/>
</dbReference>
<dbReference type="Proteomes" id="UP000323142">
    <property type="component" value="Unassembled WGS sequence"/>
</dbReference>
<organism evidence="3 4">
    <name type="scientific">Salinarimonas soli</name>
    <dbReference type="NCBI Taxonomy" id="1638099"/>
    <lineage>
        <taxon>Bacteria</taxon>
        <taxon>Pseudomonadati</taxon>
        <taxon>Pseudomonadota</taxon>
        <taxon>Alphaproteobacteria</taxon>
        <taxon>Hyphomicrobiales</taxon>
        <taxon>Salinarimonadaceae</taxon>
        <taxon>Salinarimonas</taxon>
    </lineage>
</organism>
<dbReference type="Pfam" id="PF13400">
    <property type="entry name" value="Tad"/>
    <property type="match status" value="1"/>
</dbReference>
<comment type="caution">
    <text evidence="3">The sequence shown here is derived from an EMBL/GenBank/DDBJ whole genome shotgun (WGS) entry which is preliminary data.</text>
</comment>
<keyword evidence="4" id="KW-1185">Reference proteome</keyword>
<name>A0A5B2VSB8_9HYPH</name>
<keyword evidence="1" id="KW-0472">Membrane</keyword>
<dbReference type="EMBL" id="VUOA01000009">
    <property type="protein sequence ID" value="KAA2241142.1"/>
    <property type="molecule type" value="Genomic_DNA"/>
</dbReference>
<feature type="domain" description="Putative Flp pilus-assembly TadG-like N-terminal" evidence="2">
    <location>
        <begin position="28"/>
        <end position="75"/>
    </location>
</feature>
<keyword evidence="1" id="KW-1133">Transmembrane helix</keyword>